<evidence type="ECO:0000313" key="3">
    <source>
        <dbReference type="EMBL" id="TQM35115.1"/>
    </source>
</evidence>
<feature type="domain" description="FAD dependent oxidoreductase" evidence="2">
    <location>
        <begin position="3"/>
        <end position="326"/>
    </location>
</feature>
<protein>
    <submittedName>
        <fullName evidence="3">Glycine/D-amino acid oxidase-like deaminating enzyme</fullName>
    </submittedName>
</protein>
<name>A0A543FMM9_9PSEU</name>
<dbReference type="InterPro" id="IPR036188">
    <property type="entry name" value="FAD/NAD-bd_sf"/>
</dbReference>
<dbReference type="AlphaFoldDB" id="A0A543FMM9"/>
<dbReference type="PANTHER" id="PTHR13847">
    <property type="entry name" value="SARCOSINE DEHYDROGENASE-RELATED"/>
    <property type="match status" value="1"/>
</dbReference>
<dbReference type="RefSeq" id="WP_142106505.1">
    <property type="nucleotide sequence ID" value="NZ_VFPH01000003.1"/>
</dbReference>
<comment type="caution">
    <text evidence="3">The sequence shown here is derived from an EMBL/GenBank/DDBJ whole genome shotgun (WGS) entry which is preliminary data.</text>
</comment>
<dbReference type="InterPro" id="IPR006076">
    <property type="entry name" value="FAD-dep_OxRdtase"/>
</dbReference>
<sequence length="343" mass="34687">MADVVVVGAGIVGASVAYHAAGLGADVTLVDKALPGSGATGESFAWIGDSEREPGPGGALRAAATREYRRLAAEVPAVRVRWAGSLQWGGREPLDDLEPGRHVVDAEQIAALEPNLRTPPSRAVHIPGDGALDPVATTDALISAACERGARLVAGTAVTGLRIGKDRVAGVESTSGFIGAARVVLANGADVSLLCAPLGVAVPVEPSPAILLRLAGPPDLVRTIVAAPGADVRDTGDGELVAAVAYAGETTAAELARSAGRTRDRIAELFRGGADVRLLGARVGMRPMPLGGHPLVGPLPAARGAYLAVMHSGITLAAVVGRLVAEELVHGIEAPELRGCRPG</sequence>
<dbReference type="GO" id="GO:0005737">
    <property type="term" value="C:cytoplasm"/>
    <property type="evidence" value="ECO:0007669"/>
    <property type="project" value="TreeGrafter"/>
</dbReference>
<evidence type="ECO:0000313" key="4">
    <source>
        <dbReference type="Proteomes" id="UP000319818"/>
    </source>
</evidence>
<gene>
    <name evidence="3" type="ORF">FB388_6542</name>
</gene>
<reference evidence="3 4" key="1">
    <citation type="submission" date="2019-06" db="EMBL/GenBank/DDBJ databases">
        <title>Sequencing the genomes of 1000 actinobacteria strains.</title>
        <authorList>
            <person name="Klenk H.-P."/>
        </authorList>
    </citation>
    <scope>NUCLEOTIDE SEQUENCE [LARGE SCALE GENOMIC DNA]</scope>
    <source>
        <strain evidence="3 4">DSM 45511</strain>
    </source>
</reference>
<dbReference type="Pfam" id="PF01266">
    <property type="entry name" value="DAO"/>
    <property type="match status" value="1"/>
</dbReference>
<dbReference type="Gene3D" id="3.50.50.60">
    <property type="entry name" value="FAD/NAD(P)-binding domain"/>
    <property type="match status" value="1"/>
</dbReference>
<dbReference type="PANTHER" id="PTHR13847:SF289">
    <property type="entry name" value="GLYCINE OXIDASE"/>
    <property type="match status" value="1"/>
</dbReference>
<organism evidence="3 4">
    <name type="scientific">Pseudonocardia cypriaca</name>
    <dbReference type="NCBI Taxonomy" id="882449"/>
    <lineage>
        <taxon>Bacteria</taxon>
        <taxon>Bacillati</taxon>
        <taxon>Actinomycetota</taxon>
        <taxon>Actinomycetes</taxon>
        <taxon>Pseudonocardiales</taxon>
        <taxon>Pseudonocardiaceae</taxon>
        <taxon>Pseudonocardia</taxon>
    </lineage>
</organism>
<dbReference type="GO" id="GO:0016491">
    <property type="term" value="F:oxidoreductase activity"/>
    <property type="evidence" value="ECO:0007669"/>
    <property type="project" value="UniProtKB-KW"/>
</dbReference>
<evidence type="ECO:0000259" key="2">
    <source>
        <dbReference type="Pfam" id="PF01266"/>
    </source>
</evidence>
<dbReference type="OrthoDB" id="4775411at2"/>
<dbReference type="Proteomes" id="UP000319818">
    <property type="component" value="Unassembled WGS sequence"/>
</dbReference>
<keyword evidence="1" id="KW-0560">Oxidoreductase</keyword>
<dbReference type="EMBL" id="VFPH01000003">
    <property type="protein sequence ID" value="TQM35115.1"/>
    <property type="molecule type" value="Genomic_DNA"/>
</dbReference>
<dbReference type="Gene3D" id="3.30.9.10">
    <property type="entry name" value="D-Amino Acid Oxidase, subunit A, domain 2"/>
    <property type="match status" value="1"/>
</dbReference>
<evidence type="ECO:0000256" key="1">
    <source>
        <dbReference type="ARBA" id="ARBA00023002"/>
    </source>
</evidence>
<dbReference type="SUPFAM" id="SSF51905">
    <property type="entry name" value="FAD/NAD(P)-binding domain"/>
    <property type="match status" value="1"/>
</dbReference>
<accession>A0A543FMM9</accession>
<keyword evidence="4" id="KW-1185">Reference proteome</keyword>
<proteinExistence type="predicted"/>